<dbReference type="AlphaFoldDB" id="A0A0S2HWH1"/>
<proteinExistence type="predicted"/>
<evidence type="ECO:0000256" key="1">
    <source>
        <dbReference type="SAM" id="SignalP"/>
    </source>
</evidence>
<gene>
    <name evidence="2" type="ORF">L21SP5_00745</name>
</gene>
<accession>A0A0S2HWH1</accession>
<sequence precursor="true">MKMKLTGLLSVTMMFAVVTFMSCGGPKETAKTDSGFQEVDIPCQEKGYSDSEYFRAAGNGDSRNLATSKDKAMMNAKTRLAGLINSTIKSVTEQYTNEIDVGDAMEFEQSFEQMARDVVNQKLVEVAVTCEKTGQLDNGNYRTYLAIQVKKDYIYNGIDEKISKDKKLQLKYDRMKFKEKFDEEMDKLERQN</sequence>
<dbReference type="STRING" id="1307839.L21SP5_00745"/>
<organism evidence="2 3">
    <name type="scientific">Salinivirga cyanobacteriivorans</name>
    <dbReference type="NCBI Taxonomy" id="1307839"/>
    <lineage>
        <taxon>Bacteria</taxon>
        <taxon>Pseudomonadati</taxon>
        <taxon>Bacteroidota</taxon>
        <taxon>Bacteroidia</taxon>
        <taxon>Bacteroidales</taxon>
        <taxon>Salinivirgaceae</taxon>
        <taxon>Salinivirga</taxon>
    </lineage>
</organism>
<reference evidence="2 3" key="1">
    <citation type="submission" date="2015-11" db="EMBL/GenBank/DDBJ databases">
        <title>Description and complete genome sequence of a novel strain predominating in hypersaline microbial mats and representing a new family of the Bacteriodetes phylum.</title>
        <authorList>
            <person name="Spring S."/>
            <person name="Bunk B."/>
            <person name="Sproer C."/>
            <person name="Klenk H.-P."/>
        </authorList>
    </citation>
    <scope>NUCLEOTIDE SEQUENCE [LARGE SCALE GENOMIC DNA]</scope>
    <source>
        <strain evidence="2 3">L21-Spi-D4</strain>
    </source>
</reference>
<evidence type="ECO:0008006" key="4">
    <source>
        <dbReference type="Google" id="ProtNLM"/>
    </source>
</evidence>
<dbReference type="KEGG" id="blq:L21SP5_00745"/>
<dbReference type="PROSITE" id="PS51257">
    <property type="entry name" value="PROKAR_LIPOPROTEIN"/>
    <property type="match status" value="1"/>
</dbReference>
<protein>
    <recommendedName>
        <fullName evidence="4">LPP20 lipoprotein</fullName>
    </recommendedName>
</protein>
<evidence type="ECO:0000313" key="3">
    <source>
        <dbReference type="Proteomes" id="UP000064893"/>
    </source>
</evidence>
<dbReference type="RefSeq" id="WP_057951965.1">
    <property type="nucleotide sequence ID" value="NZ_CP013118.1"/>
</dbReference>
<dbReference type="Proteomes" id="UP000064893">
    <property type="component" value="Chromosome"/>
</dbReference>
<feature type="chain" id="PRO_5006599362" description="LPP20 lipoprotein" evidence="1">
    <location>
        <begin position="25"/>
        <end position="192"/>
    </location>
</feature>
<feature type="signal peptide" evidence="1">
    <location>
        <begin position="1"/>
        <end position="24"/>
    </location>
</feature>
<evidence type="ECO:0000313" key="2">
    <source>
        <dbReference type="EMBL" id="ALO14417.1"/>
    </source>
</evidence>
<dbReference type="OrthoDB" id="1467026at2"/>
<keyword evidence="3" id="KW-1185">Reference proteome</keyword>
<name>A0A0S2HWH1_9BACT</name>
<dbReference type="EMBL" id="CP013118">
    <property type="protein sequence ID" value="ALO14417.1"/>
    <property type="molecule type" value="Genomic_DNA"/>
</dbReference>
<keyword evidence="1" id="KW-0732">Signal</keyword>